<reference evidence="1" key="1">
    <citation type="submission" date="2022-04" db="EMBL/GenBank/DDBJ databases">
        <title>Genome of the entomopathogenic fungus Entomophthora muscae.</title>
        <authorList>
            <person name="Elya C."/>
            <person name="Lovett B.R."/>
            <person name="Lee E."/>
            <person name="Macias A.M."/>
            <person name="Hajek A.E."/>
            <person name="De Bivort B.L."/>
            <person name="Kasson M.T."/>
            <person name="De Fine Licht H.H."/>
            <person name="Stajich J.E."/>
        </authorList>
    </citation>
    <scope>NUCLEOTIDE SEQUENCE</scope>
    <source>
        <strain evidence="1">Berkeley</strain>
    </source>
</reference>
<dbReference type="EMBL" id="QTSX02005106">
    <property type="protein sequence ID" value="KAJ9061016.1"/>
    <property type="molecule type" value="Genomic_DNA"/>
</dbReference>
<dbReference type="Proteomes" id="UP001165960">
    <property type="component" value="Unassembled WGS sequence"/>
</dbReference>
<keyword evidence="2" id="KW-1185">Reference proteome</keyword>
<sequence length="244" mass="27030">MSGLLPNWTRYTPGTEIPDGFVLYQNTVITLPAFNAMSAQGFFQAPSLMPQPANKTTMPAYLAQRLQSAALKPFARANNNNTAAWIQSAQSKLDQMECPQQFCIAAISICLTHDTGTWCNKLHKEHTDKNWDTFKQDFLARFVLKDTAPMIIRQVKNLTQTGTVKELTRAYKELCLCAPSNMAFDTPAVTVSSIMPGIVHPSKKARKAGKPVSKLTKSKDLNQTVNQKWVTAAPVCQLKPAFPL</sequence>
<evidence type="ECO:0000313" key="1">
    <source>
        <dbReference type="EMBL" id="KAJ9061016.1"/>
    </source>
</evidence>
<proteinExistence type="predicted"/>
<evidence type="ECO:0000313" key="2">
    <source>
        <dbReference type="Proteomes" id="UP001165960"/>
    </source>
</evidence>
<name>A0ACC2SFJ7_9FUNG</name>
<gene>
    <name evidence="1" type="ORF">DSO57_1024774</name>
</gene>
<accession>A0ACC2SFJ7</accession>
<organism evidence="1 2">
    <name type="scientific">Entomophthora muscae</name>
    <dbReference type="NCBI Taxonomy" id="34485"/>
    <lineage>
        <taxon>Eukaryota</taxon>
        <taxon>Fungi</taxon>
        <taxon>Fungi incertae sedis</taxon>
        <taxon>Zoopagomycota</taxon>
        <taxon>Entomophthoromycotina</taxon>
        <taxon>Entomophthoromycetes</taxon>
        <taxon>Entomophthorales</taxon>
        <taxon>Entomophthoraceae</taxon>
        <taxon>Entomophthora</taxon>
    </lineage>
</organism>
<protein>
    <submittedName>
        <fullName evidence="1">Uncharacterized protein</fullName>
    </submittedName>
</protein>
<comment type="caution">
    <text evidence="1">The sequence shown here is derived from an EMBL/GenBank/DDBJ whole genome shotgun (WGS) entry which is preliminary data.</text>
</comment>